<accession>A0A8D8F5G9</accession>
<organism evidence="2">
    <name type="scientific">Culex pipiens</name>
    <name type="common">House mosquito</name>
    <dbReference type="NCBI Taxonomy" id="7175"/>
    <lineage>
        <taxon>Eukaryota</taxon>
        <taxon>Metazoa</taxon>
        <taxon>Ecdysozoa</taxon>
        <taxon>Arthropoda</taxon>
        <taxon>Hexapoda</taxon>
        <taxon>Insecta</taxon>
        <taxon>Pterygota</taxon>
        <taxon>Neoptera</taxon>
        <taxon>Endopterygota</taxon>
        <taxon>Diptera</taxon>
        <taxon>Nematocera</taxon>
        <taxon>Culicoidea</taxon>
        <taxon>Culicidae</taxon>
        <taxon>Culicinae</taxon>
        <taxon>Culicini</taxon>
        <taxon>Culex</taxon>
        <taxon>Culex</taxon>
    </lineage>
</organism>
<feature type="region of interest" description="Disordered" evidence="1">
    <location>
        <begin position="66"/>
        <end position="115"/>
    </location>
</feature>
<protein>
    <submittedName>
        <fullName evidence="2">(northern house mosquito) hypothetical protein</fullName>
    </submittedName>
</protein>
<evidence type="ECO:0000256" key="1">
    <source>
        <dbReference type="SAM" id="MobiDB-lite"/>
    </source>
</evidence>
<proteinExistence type="predicted"/>
<dbReference type="EMBL" id="HBUE01177295">
    <property type="protein sequence ID" value="CAG6518415.1"/>
    <property type="molecule type" value="Transcribed_RNA"/>
</dbReference>
<dbReference type="EMBL" id="HBUE01177296">
    <property type="protein sequence ID" value="CAG6518417.1"/>
    <property type="molecule type" value="Transcribed_RNA"/>
</dbReference>
<dbReference type="EMBL" id="HBUE01034214">
    <property type="protein sequence ID" value="CAG6458160.1"/>
    <property type="molecule type" value="Transcribed_RNA"/>
</dbReference>
<sequence length="115" mass="12595">MPPQFRMQTIKLNERLSARPRCGCDLAGEVIPTCPCSPRKRTACHLHGRSALPSCGYDLAAAIRCGHRPRTGQQPLPPSSRTNVPRRNGFGGVGPSLERSTRMRSGRPFSPEETT</sequence>
<feature type="compositionally biased region" description="Polar residues" evidence="1">
    <location>
        <begin position="71"/>
        <end position="85"/>
    </location>
</feature>
<dbReference type="EMBL" id="HBUE01034212">
    <property type="protein sequence ID" value="CAG6458158.1"/>
    <property type="molecule type" value="Transcribed_RNA"/>
</dbReference>
<reference evidence="2" key="1">
    <citation type="submission" date="2021-05" db="EMBL/GenBank/DDBJ databases">
        <authorList>
            <person name="Alioto T."/>
            <person name="Alioto T."/>
            <person name="Gomez Garrido J."/>
        </authorList>
    </citation>
    <scope>NUCLEOTIDE SEQUENCE</scope>
</reference>
<name>A0A8D8F5G9_CULPI</name>
<dbReference type="EMBL" id="HBUE01282818">
    <property type="protein sequence ID" value="CAG6569948.1"/>
    <property type="molecule type" value="Transcribed_RNA"/>
</dbReference>
<evidence type="ECO:0000313" key="2">
    <source>
        <dbReference type="EMBL" id="CAG6458158.1"/>
    </source>
</evidence>
<dbReference type="AlphaFoldDB" id="A0A8D8F5G9"/>
<dbReference type="EMBL" id="HBUE01282819">
    <property type="protein sequence ID" value="CAG6569950.1"/>
    <property type="molecule type" value="Transcribed_RNA"/>
</dbReference>